<evidence type="ECO:0000313" key="11">
    <source>
        <dbReference type="EMBL" id="BBL70534.1"/>
    </source>
</evidence>
<evidence type="ECO:0000313" key="12">
    <source>
        <dbReference type="Proteomes" id="UP000824988"/>
    </source>
</evidence>
<accession>A0A8D4VPZ7</accession>
<keyword evidence="4 7" id="KW-0547">Nucleotide-binding</keyword>
<comment type="similarity">
    <text evidence="9">Belongs to the NAD synthetase family.</text>
</comment>
<feature type="binding site" evidence="7">
    <location>
        <position position="401"/>
    </location>
    <ligand>
        <name>deamido-NAD(+)</name>
        <dbReference type="ChEBI" id="CHEBI:58437"/>
        <note>ligand shared between two neighboring subunits</note>
    </ligand>
</feature>
<dbReference type="Pfam" id="PF00795">
    <property type="entry name" value="CN_hydrolase"/>
    <property type="match status" value="1"/>
</dbReference>
<dbReference type="HAMAP" id="MF_02090">
    <property type="entry name" value="NadE_glutamine_dep"/>
    <property type="match status" value="1"/>
</dbReference>
<dbReference type="InterPro" id="IPR022310">
    <property type="entry name" value="NAD/GMP_synthase"/>
</dbReference>
<keyword evidence="5 7" id="KW-0067">ATP-binding</keyword>
<comment type="catalytic activity">
    <reaction evidence="7 8">
        <text>deamido-NAD(+) + L-glutamine + ATP + H2O = L-glutamate + AMP + diphosphate + NAD(+) + H(+)</text>
        <dbReference type="Rhea" id="RHEA:24384"/>
        <dbReference type="ChEBI" id="CHEBI:15377"/>
        <dbReference type="ChEBI" id="CHEBI:15378"/>
        <dbReference type="ChEBI" id="CHEBI:29985"/>
        <dbReference type="ChEBI" id="CHEBI:30616"/>
        <dbReference type="ChEBI" id="CHEBI:33019"/>
        <dbReference type="ChEBI" id="CHEBI:57540"/>
        <dbReference type="ChEBI" id="CHEBI:58359"/>
        <dbReference type="ChEBI" id="CHEBI:58437"/>
        <dbReference type="ChEBI" id="CHEBI:456215"/>
        <dbReference type="EC" id="6.3.5.1"/>
    </reaction>
</comment>
<evidence type="ECO:0000256" key="3">
    <source>
        <dbReference type="ARBA" id="ARBA00022598"/>
    </source>
</evidence>
<dbReference type="GO" id="GO:0005524">
    <property type="term" value="F:ATP binding"/>
    <property type="evidence" value="ECO:0007669"/>
    <property type="project" value="UniProtKB-UniRule"/>
</dbReference>
<dbReference type="PROSITE" id="PS50263">
    <property type="entry name" value="CN_HYDROLASE"/>
    <property type="match status" value="1"/>
</dbReference>
<evidence type="ECO:0000256" key="8">
    <source>
        <dbReference type="PIRNR" id="PIRNR006630"/>
    </source>
</evidence>
<protein>
    <recommendedName>
        <fullName evidence="7 8">Glutamine-dependent NAD(+) synthetase</fullName>
        <ecNumber evidence="7 8">6.3.5.1</ecNumber>
    </recommendedName>
    <alternativeName>
        <fullName evidence="7 8">NAD(+) synthase [glutamine-hydrolyzing]</fullName>
    </alternativeName>
</protein>
<feature type="binding site" evidence="7">
    <location>
        <position position="511"/>
    </location>
    <ligand>
        <name>deamido-NAD(+)</name>
        <dbReference type="ChEBI" id="CHEBI:58437"/>
        <note>ligand shared between two neighboring subunits</note>
    </ligand>
</feature>
<comment type="similarity">
    <text evidence="2 7 8">In the C-terminal section; belongs to the NAD synthetase family.</text>
</comment>
<dbReference type="CDD" id="cd07570">
    <property type="entry name" value="GAT_Gln-NAD-synth"/>
    <property type="match status" value="1"/>
</dbReference>
<evidence type="ECO:0000256" key="1">
    <source>
        <dbReference type="ARBA" id="ARBA00005188"/>
    </source>
</evidence>
<organism evidence="11 12">
    <name type="scientific">Methylogaea oryzae</name>
    <dbReference type="NCBI Taxonomy" id="1295382"/>
    <lineage>
        <taxon>Bacteria</taxon>
        <taxon>Pseudomonadati</taxon>
        <taxon>Pseudomonadota</taxon>
        <taxon>Gammaproteobacteria</taxon>
        <taxon>Methylococcales</taxon>
        <taxon>Methylococcaceae</taxon>
        <taxon>Methylogaea</taxon>
    </lineage>
</organism>
<dbReference type="InterPro" id="IPR014445">
    <property type="entry name" value="Gln-dep_NAD_synthase"/>
</dbReference>
<dbReference type="AlphaFoldDB" id="A0A8D4VPZ7"/>
<dbReference type="GO" id="GO:0008795">
    <property type="term" value="F:NAD+ synthase activity"/>
    <property type="evidence" value="ECO:0007669"/>
    <property type="project" value="UniProtKB-UniRule"/>
</dbReference>
<dbReference type="InterPro" id="IPR003694">
    <property type="entry name" value="NAD_synthase"/>
</dbReference>
<sequence>MHTITLAIAQTDLLVGDIDGNARRVIDLARQARDRLRAQAVVFPELTLCGYPPEDLLLRDDFLARSAAALRRVAAEVEGIDVVLGFPEAADGLLYNSAAVLREGRVQAVYRKHSLPNYGVFDEKRYFAPGSEPCVFQLAGVPVGLTICEDVWSHGPVEQSVEAGARLILNLNASPYHADKYAQREAAVQARVEAAGVPVVYANLVGGQDEVVFDGASFVLDAQGRVAYRAAEFGEALAPVVFHWDGRHAVPQAGEVAPLPARTASVYNALVTGIRDYVRKNGFKGAVLGLSGGIDSALTLALAVDALGADQVEAVLMPSRYTADMSVEDAQAQAEAQGVRHHLIPIEPAFQAFGSLLADTFAGLPPDTTEENIQARCRGILLMALSNKSGKILLTTGNKSEMSVGYCTLYGDMAGGFAPLKDVPKLLVYELAEYRNGLAPVIPRRVLERPPSAELRPDQKDEDSLPPYSVLDAILALYVEQDKSLAEIVAAGYPEAEARRVLGMVDRNEYKRRQAPPGVKITPRAFGRDRRYPITCGFKSA</sequence>
<evidence type="ECO:0000256" key="5">
    <source>
        <dbReference type="ARBA" id="ARBA00022840"/>
    </source>
</evidence>
<evidence type="ECO:0000256" key="6">
    <source>
        <dbReference type="ARBA" id="ARBA00023027"/>
    </source>
</evidence>
<feature type="binding site" evidence="7">
    <location>
        <begin position="289"/>
        <end position="296"/>
    </location>
    <ligand>
        <name>ATP</name>
        <dbReference type="ChEBI" id="CHEBI:30616"/>
    </ligand>
</feature>
<dbReference type="GO" id="GO:0009435">
    <property type="term" value="P:NAD+ biosynthetic process"/>
    <property type="evidence" value="ECO:0007669"/>
    <property type="project" value="UniProtKB-UniRule"/>
</dbReference>
<dbReference type="InterPro" id="IPR003010">
    <property type="entry name" value="C-N_Hydrolase"/>
</dbReference>
<feature type="binding site" evidence="7">
    <location>
        <position position="118"/>
    </location>
    <ligand>
        <name>L-glutamine</name>
        <dbReference type="ChEBI" id="CHEBI:58359"/>
    </ligand>
</feature>
<evidence type="ECO:0000256" key="2">
    <source>
        <dbReference type="ARBA" id="ARBA00007145"/>
    </source>
</evidence>
<dbReference type="CDD" id="cd00553">
    <property type="entry name" value="NAD_synthase"/>
    <property type="match status" value="1"/>
</dbReference>
<feature type="domain" description="CN hydrolase" evidence="10">
    <location>
        <begin position="4"/>
        <end position="244"/>
    </location>
</feature>
<dbReference type="PANTHER" id="PTHR23090">
    <property type="entry name" value="NH 3 /GLUTAMINE-DEPENDENT NAD + SYNTHETASE"/>
    <property type="match status" value="1"/>
</dbReference>
<evidence type="ECO:0000259" key="10">
    <source>
        <dbReference type="PROSITE" id="PS50263"/>
    </source>
</evidence>
<evidence type="ECO:0000256" key="9">
    <source>
        <dbReference type="RuleBase" id="RU003811"/>
    </source>
</evidence>
<keyword evidence="6 7" id="KW-0520">NAD</keyword>
<dbReference type="EC" id="6.3.5.1" evidence="7 8"/>
<dbReference type="PIRSF" id="PIRSF006630">
    <property type="entry name" value="NADS_GAT"/>
    <property type="match status" value="1"/>
</dbReference>
<feature type="active site" description="Proton acceptor; for glutaminase activity" evidence="7">
    <location>
        <position position="45"/>
    </location>
</feature>
<dbReference type="GO" id="GO:0003952">
    <property type="term" value="F:NAD+ synthase (glutamine-hydrolyzing) activity"/>
    <property type="evidence" value="ECO:0007669"/>
    <property type="project" value="UniProtKB-EC"/>
</dbReference>
<feature type="binding site" evidence="7">
    <location>
        <position position="180"/>
    </location>
    <ligand>
        <name>L-glutamine</name>
        <dbReference type="ChEBI" id="CHEBI:58359"/>
    </ligand>
</feature>
<dbReference type="Proteomes" id="UP000824988">
    <property type="component" value="Chromosome"/>
</dbReference>
<dbReference type="RefSeq" id="WP_221048488.1">
    <property type="nucleotide sequence ID" value="NZ_AP019782.1"/>
</dbReference>
<comment type="function">
    <text evidence="7">Catalyzes the ATP-dependent amidation of deamido-NAD to form NAD. Uses L-glutamine as a nitrogen source.</text>
</comment>
<reference evidence="11" key="1">
    <citation type="submission" date="2019-06" db="EMBL/GenBank/DDBJ databases">
        <title>Complete genome sequence of Methylogaea oryzae strain JCM16910.</title>
        <authorList>
            <person name="Asakawa S."/>
        </authorList>
    </citation>
    <scope>NUCLEOTIDE SEQUENCE</scope>
    <source>
        <strain evidence="11">E10</strain>
    </source>
</reference>
<dbReference type="UniPathway" id="UPA00253">
    <property type="reaction ID" value="UER00334"/>
</dbReference>
<dbReference type="GO" id="GO:0004359">
    <property type="term" value="F:glutaminase activity"/>
    <property type="evidence" value="ECO:0007669"/>
    <property type="project" value="InterPro"/>
</dbReference>
<comment type="pathway">
    <text evidence="1 7 8">Cofactor biosynthesis; NAD(+) biosynthesis; NAD(+) from deamido-NAD(+) (L-Gln route): step 1/1.</text>
</comment>
<dbReference type="NCBIfam" id="TIGR00552">
    <property type="entry name" value="nadE"/>
    <property type="match status" value="1"/>
</dbReference>
<comment type="caution">
    <text evidence="7">Lacks conserved residue(s) required for the propagation of feature annotation.</text>
</comment>
<evidence type="ECO:0000256" key="4">
    <source>
        <dbReference type="ARBA" id="ARBA00022741"/>
    </source>
</evidence>
<name>A0A8D4VPZ7_9GAMM</name>
<dbReference type="GO" id="GO:0005737">
    <property type="term" value="C:cytoplasm"/>
    <property type="evidence" value="ECO:0007669"/>
    <property type="project" value="InterPro"/>
</dbReference>
<proteinExistence type="inferred from homology"/>
<dbReference type="Pfam" id="PF02540">
    <property type="entry name" value="NAD_synthase"/>
    <property type="match status" value="1"/>
</dbReference>
<feature type="active site" description="For glutaminase activity" evidence="7">
    <location>
        <position position="112"/>
    </location>
</feature>
<feature type="binding site" evidence="7">
    <location>
        <position position="372"/>
    </location>
    <ligand>
        <name>deamido-NAD(+)</name>
        <dbReference type="ChEBI" id="CHEBI:58437"/>
        <note>ligand shared between two neighboring subunits</note>
    </ligand>
</feature>
<evidence type="ECO:0000256" key="7">
    <source>
        <dbReference type="HAMAP-Rule" id="MF_02090"/>
    </source>
</evidence>
<dbReference type="NCBIfam" id="NF010588">
    <property type="entry name" value="PRK13981.1"/>
    <property type="match status" value="1"/>
</dbReference>
<feature type="binding site" evidence="7">
    <location>
        <position position="396"/>
    </location>
    <ligand>
        <name>ATP</name>
        <dbReference type="ChEBI" id="CHEBI:30616"/>
    </ligand>
</feature>
<keyword evidence="3 7" id="KW-0436">Ligase</keyword>
<feature type="active site" description="Nucleophile; for glutaminase activity" evidence="7">
    <location>
        <position position="148"/>
    </location>
</feature>
<gene>
    <name evidence="7 11" type="primary">nadE</name>
    <name evidence="11" type="ORF">MoryE10_11400</name>
</gene>
<keyword evidence="12" id="KW-1185">Reference proteome</keyword>
<dbReference type="EMBL" id="AP019782">
    <property type="protein sequence ID" value="BBL70534.1"/>
    <property type="molecule type" value="Genomic_DNA"/>
</dbReference>
<dbReference type="KEGG" id="moz:MoryE10_11400"/>
<dbReference type="PANTHER" id="PTHR23090:SF9">
    <property type="entry name" value="GLUTAMINE-DEPENDENT NAD(+) SYNTHETASE"/>
    <property type="match status" value="1"/>
</dbReference>
<dbReference type="FunFam" id="3.40.50.620:FF:000106">
    <property type="entry name" value="Glutamine-dependent NAD(+) synthetase"/>
    <property type="match status" value="1"/>
</dbReference>
<feature type="binding site" evidence="7">
    <location>
        <position position="174"/>
    </location>
    <ligand>
        <name>L-glutamine</name>
        <dbReference type="ChEBI" id="CHEBI:58359"/>
    </ligand>
</feature>